<dbReference type="OrthoDB" id="5857351at2759"/>
<dbReference type="InterPro" id="IPR001245">
    <property type="entry name" value="Ser-Thr/Tyr_kinase_cat_dom"/>
</dbReference>
<dbReference type="GO" id="GO:0005524">
    <property type="term" value="F:ATP binding"/>
    <property type="evidence" value="ECO:0007669"/>
    <property type="project" value="UniProtKB-UniRule"/>
</dbReference>
<dbReference type="Pfam" id="PF07714">
    <property type="entry name" value="PK_Tyr_Ser-Thr"/>
    <property type="match status" value="1"/>
</dbReference>
<feature type="domain" description="Protein kinase" evidence="2">
    <location>
        <begin position="1"/>
        <end position="70"/>
    </location>
</feature>
<protein>
    <recommendedName>
        <fullName evidence="2">Protein kinase domain-containing protein</fullName>
    </recommendedName>
</protein>
<dbReference type="InterPro" id="IPR017441">
    <property type="entry name" value="Protein_kinase_ATP_BS"/>
</dbReference>
<accession>A0A0D8Y3Y7</accession>
<dbReference type="GO" id="GO:0004672">
    <property type="term" value="F:protein kinase activity"/>
    <property type="evidence" value="ECO:0007669"/>
    <property type="project" value="InterPro"/>
</dbReference>
<sequence>METKIGEGEYGQVWKGKLKTKNGGHTNVAVKIMKVNANTQEQLQMFHQEARLMRVYNHSFLRGVRSNINI</sequence>
<dbReference type="InterPro" id="IPR011009">
    <property type="entry name" value="Kinase-like_dom_sf"/>
</dbReference>
<keyword evidence="1" id="KW-0547">Nucleotide-binding</keyword>
<proteinExistence type="predicted"/>
<dbReference type="SUPFAM" id="SSF56112">
    <property type="entry name" value="Protein kinase-like (PK-like)"/>
    <property type="match status" value="1"/>
</dbReference>
<reference evidence="4" key="2">
    <citation type="journal article" date="2016" name="Sci. Rep.">
        <title>Dictyocaulus viviparus genome, variome and transcriptome elucidate lungworm biology and support future intervention.</title>
        <authorList>
            <person name="McNulty S.N."/>
            <person name="Strube C."/>
            <person name="Rosa B.A."/>
            <person name="Martin J.C."/>
            <person name="Tyagi R."/>
            <person name="Choi Y.J."/>
            <person name="Wang Q."/>
            <person name="Hallsworth Pepin K."/>
            <person name="Zhang X."/>
            <person name="Ozersky P."/>
            <person name="Wilson R.K."/>
            <person name="Sternberg P.W."/>
            <person name="Gasser R.B."/>
            <person name="Mitreva M."/>
        </authorList>
    </citation>
    <scope>NUCLEOTIDE SEQUENCE [LARGE SCALE GENOMIC DNA]</scope>
    <source>
        <strain evidence="4">HannoverDv2000</strain>
    </source>
</reference>
<feature type="binding site" evidence="1">
    <location>
        <position position="31"/>
    </location>
    <ligand>
        <name>ATP</name>
        <dbReference type="ChEBI" id="CHEBI:30616"/>
    </ligand>
</feature>
<organism evidence="3 4">
    <name type="scientific">Dictyocaulus viviparus</name>
    <name type="common">Bovine lungworm</name>
    <dbReference type="NCBI Taxonomy" id="29172"/>
    <lineage>
        <taxon>Eukaryota</taxon>
        <taxon>Metazoa</taxon>
        <taxon>Ecdysozoa</taxon>
        <taxon>Nematoda</taxon>
        <taxon>Chromadorea</taxon>
        <taxon>Rhabditida</taxon>
        <taxon>Rhabditina</taxon>
        <taxon>Rhabditomorpha</taxon>
        <taxon>Strongyloidea</taxon>
        <taxon>Metastrongylidae</taxon>
        <taxon>Dictyocaulus</taxon>
    </lineage>
</organism>
<evidence type="ECO:0000313" key="3">
    <source>
        <dbReference type="EMBL" id="KJH51430.1"/>
    </source>
</evidence>
<dbReference type="Proteomes" id="UP000053766">
    <property type="component" value="Unassembled WGS sequence"/>
</dbReference>
<keyword evidence="1" id="KW-0067">ATP-binding</keyword>
<dbReference type="PROSITE" id="PS00107">
    <property type="entry name" value="PROTEIN_KINASE_ATP"/>
    <property type="match status" value="1"/>
</dbReference>
<evidence type="ECO:0000259" key="2">
    <source>
        <dbReference type="PROSITE" id="PS50011"/>
    </source>
</evidence>
<evidence type="ECO:0000313" key="4">
    <source>
        <dbReference type="Proteomes" id="UP000053766"/>
    </source>
</evidence>
<dbReference type="EMBL" id="KN716184">
    <property type="protein sequence ID" value="KJH51430.1"/>
    <property type="molecule type" value="Genomic_DNA"/>
</dbReference>
<dbReference type="AlphaFoldDB" id="A0A0D8Y3Y7"/>
<reference evidence="3 4" key="1">
    <citation type="submission" date="2013-11" db="EMBL/GenBank/DDBJ databases">
        <title>Draft genome of the bovine lungworm Dictyocaulus viviparus.</title>
        <authorList>
            <person name="Mitreva M."/>
        </authorList>
    </citation>
    <scope>NUCLEOTIDE SEQUENCE [LARGE SCALE GENOMIC DNA]</scope>
    <source>
        <strain evidence="3 4">HannoverDv2000</strain>
    </source>
</reference>
<evidence type="ECO:0000256" key="1">
    <source>
        <dbReference type="PROSITE-ProRule" id="PRU10141"/>
    </source>
</evidence>
<dbReference type="STRING" id="29172.A0A0D8Y3Y7"/>
<keyword evidence="4" id="KW-1185">Reference proteome</keyword>
<dbReference type="PROSITE" id="PS50011">
    <property type="entry name" value="PROTEIN_KINASE_DOM"/>
    <property type="match status" value="1"/>
</dbReference>
<gene>
    <name evidence="3" type="ORF">DICVIV_02444</name>
</gene>
<dbReference type="Gene3D" id="3.30.200.20">
    <property type="entry name" value="Phosphorylase Kinase, domain 1"/>
    <property type="match status" value="1"/>
</dbReference>
<dbReference type="InterPro" id="IPR000719">
    <property type="entry name" value="Prot_kinase_dom"/>
</dbReference>
<name>A0A0D8Y3Y7_DICVI</name>